<evidence type="ECO:0000256" key="7">
    <source>
        <dbReference type="ARBA" id="ARBA00023136"/>
    </source>
</evidence>
<sequence length="161" mass="18305">MAGSETVLPKGTRNRWRTLEWAWAPASGLSAVVREIPQYRGRIHQWAWVANRVAGLGTLLFLTIHVLDTSLVYFAPTWYEHALALYRHPIFGLGELILVGCVLWHGLNGLRIAISDFRPRLWAAETQARLILWTLIAFLVLYIPTFFIMGNVILQKGILGR</sequence>
<feature type="transmembrane region" description="Helical" evidence="8">
    <location>
        <begin position="130"/>
        <end position="154"/>
    </location>
</feature>
<proteinExistence type="predicted"/>
<feature type="transmembrane region" description="Helical" evidence="8">
    <location>
        <begin position="90"/>
        <end position="110"/>
    </location>
</feature>
<dbReference type="AlphaFoldDB" id="A0A212RUE4"/>
<evidence type="ECO:0000256" key="3">
    <source>
        <dbReference type="ARBA" id="ARBA00022692"/>
    </source>
</evidence>
<keyword evidence="6" id="KW-0408">Iron</keyword>
<accession>A0A212RUE4</accession>
<dbReference type="InterPro" id="IPR034804">
    <property type="entry name" value="SQR/QFR_C/D"/>
</dbReference>
<keyword evidence="2" id="KW-0349">Heme</keyword>
<dbReference type="RefSeq" id="WP_088572502.1">
    <property type="nucleotide sequence ID" value="NZ_FYEK01000078.1"/>
</dbReference>
<evidence type="ECO:0000313" key="10">
    <source>
        <dbReference type="Proteomes" id="UP000197025"/>
    </source>
</evidence>
<dbReference type="InParanoid" id="A0A212RUE4"/>
<evidence type="ECO:0000256" key="6">
    <source>
        <dbReference type="ARBA" id="ARBA00023004"/>
    </source>
</evidence>
<dbReference type="InterPro" id="IPR039023">
    <property type="entry name" value="SdhC_prok"/>
</dbReference>
<dbReference type="SUPFAM" id="SSF81343">
    <property type="entry name" value="Fumarate reductase respiratory complex transmembrane subunits"/>
    <property type="match status" value="1"/>
</dbReference>
<reference evidence="10" key="1">
    <citation type="submission" date="2017-06" db="EMBL/GenBank/DDBJ databases">
        <authorList>
            <person name="Varghese N."/>
            <person name="Submissions S."/>
        </authorList>
    </citation>
    <scope>NUCLEOTIDE SEQUENCE [LARGE SCALE GENOMIC DNA]</scope>
    <source>
        <strain evidence="10">JAD2</strain>
    </source>
</reference>
<dbReference type="GO" id="GO:0046872">
    <property type="term" value="F:metal ion binding"/>
    <property type="evidence" value="ECO:0007669"/>
    <property type="project" value="UniProtKB-KW"/>
</dbReference>
<feature type="transmembrane region" description="Helical" evidence="8">
    <location>
        <begin position="53"/>
        <end position="75"/>
    </location>
</feature>
<protein>
    <submittedName>
        <fullName evidence="9">Succinate dehydrogenase subunit C</fullName>
    </submittedName>
</protein>
<keyword evidence="3 8" id="KW-0812">Transmembrane</keyword>
<dbReference type="GO" id="GO:0016020">
    <property type="term" value="C:membrane"/>
    <property type="evidence" value="ECO:0007669"/>
    <property type="project" value="UniProtKB-SubCell"/>
</dbReference>
<dbReference type="OrthoDB" id="9789209at2"/>
<evidence type="ECO:0000313" key="9">
    <source>
        <dbReference type="EMBL" id="SNB76167.1"/>
    </source>
</evidence>
<evidence type="ECO:0000256" key="5">
    <source>
        <dbReference type="ARBA" id="ARBA00022989"/>
    </source>
</evidence>
<dbReference type="Gene3D" id="1.20.1300.10">
    <property type="entry name" value="Fumarate reductase/succinate dehydrogenase, transmembrane subunit"/>
    <property type="match status" value="1"/>
</dbReference>
<organism evidence="9 10">
    <name type="scientific">Thermoflexus hugenholtzii JAD2</name>
    <dbReference type="NCBI Taxonomy" id="877466"/>
    <lineage>
        <taxon>Bacteria</taxon>
        <taxon>Bacillati</taxon>
        <taxon>Chloroflexota</taxon>
        <taxon>Thermoflexia</taxon>
        <taxon>Thermoflexales</taxon>
        <taxon>Thermoflexaceae</taxon>
        <taxon>Thermoflexus</taxon>
    </lineage>
</organism>
<keyword evidence="7 8" id="KW-0472">Membrane</keyword>
<name>A0A212RUE4_9CHLR</name>
<dbReference type="PANTHER" id="PTHR41910">
    <property type="entry name" value="SUCCINATE DEHYDROGENASE 2 MEMBRANE SUBUNIT SDHC"/>
    <property type="match status" value="1"/>
</dbReference>
<keyword evidence="10" id="KW-1185">Reference proteome</keyword>
<comment type="subcellular location">
    <subcellularLocation>
        <location evidence="1">Membrane</location>
    </subcellularLocation>
</comment>
<evidence type="ECO:0000256" key="8">
    <source>
        <dbReference type="SAM" id="Phobius"/>
    </source>
</evidence>
<dbReference type="Pfam" id="PF01127">
    <property type="entry name" value="Sdh_cyt"/>
    <property type="match status" value="1"/>
</dbReference>
<gene>
    <name evidence="9" type="ORF">SAMN02746019_00028240</name>
</gene>
<dbReference type="PANTHER" id="PTHR41910:SF1">
    <property type="entry name" value="SUCCINATE DEHYDROGENASE HYDROPHOBIC MEMBRANE ANCHOR SUBUNIT"/>
    <property type="match status" value="1"/>
</dbReference>
<evidence type="ECO:0000256" key="4">
    <source>
        <dbReference type="ARBA" id="ARBA00022723"/>
    </source>
</evidence>
<evidence type="ECO:0000256" key="2">
    <source>
        <dbReference type="ARBA" id="ARBA00022617"/>
    </source>
</evidence>
<dbReference type="InterPro" id="IPR000701">
    <property type="entry name" value="SuccDH_FuR_B_TM-su"/>
</dbReference>
<evidence type="ECO:0000256" key="1">
    <source>
        <dbReference type="ARBA" id="ARBA00004370"/>
    </source>
</evidence>
<keyword evidence="4" id="KW-0479">Metal-binding</keyword>
<dbReference type="Proteomes" id="UP000197025">
    <property type="component" value="Unassembled WGS sequence"/>
</dbReference>
<dbReference type="EMBL" id="FYEK01000078">
    <property type="protein sequence ID" value="SNB76167.1"/>
    <property type="molecule type" value="Genomic_DNA"/>
</dbReference>
<keyword evidence="5 8" id="KW-1133">Transmembrane helix</keyword>